<feature type="region of interest" description="Disordered" evidence="1">
    <location>
        <begin position="167"/>
        <end position="186"/>
    </location>
</feature>
<sequence length="186" mass="20470">MSSNGTNGTNVNNLNIFTFIKDIYQSLKHIDQCFNNFNTVIGTRLTKLEDNQQILIDKLSGIEILLSKMGETNKTNAMLDKNIEYELLEKMKIMNNLNINGGNDRVDLKPDELTFANILENGYNLLDINESLAKYELDNDSTVDMTSSSSSSGSSTGLFSSSSGSSYYSGSGSGSNNKSNLDKLLF</sequence>
<organism evidence="2">
    <name type="scientific">viral metagenome</name>
    <dbReference type="NCBI Taxonomy" id="1070528"/>
    <lineage>
        <taxon>unclassified sequences</taxon>
        <taxon>metagenomes</taxon>
        <taxon>organismal metagenomes</taxon>
    </lineage>
</organism>
<accession>A0A6C0F0B6</accession>
<evidence type="ECO:0000256" key="1">
    <source>
        <dbReference type="SAM" id="MobiDB-lite"/>
    </source>
</evidence>
<dbReference type="EMBL" id="MN738982">
    <property type="protein sequence ID" value="QHT33979.1"/>
    <property type="molecule type" value="Genomic_DNA"/>
</dbReference>
<name>A0A6C0F0B6_9ZZZZ</name>
<dbReference type="AlphaFoldDB" id="A0A6C0F0B6"/>
<reference evidence="2" key="1">
    <citation type="journal article" date="2020" name="Nature">
        <title>Giant virus diversity and host interactions through global metagenomics.</title>
        <authorList>
            <person name="Schulz F."/>
            <person name="Roux S."/>
            <person name="Paez-Espino D."/>
            <person name="Jungbluth S."/>
            <person name="Walsh D.A."/>
            <person name="Denef V.J."/>
            <person name="McMahon K.D."/>
            <person name="Konstantinidis K.T."/>
            <person name="Eloe-Fadrosh E.A."/>
            <person name="Kyrpides N.C."/>
            <person name="Woyke T."/>
        </authorList>
    </citation>
    <scope>NUCLEOTIDE SEQUENCE</scope>
    <source>
        <strain evidence="2">GVMAG-M-3300009161-52</strain>
    </source>
</reference>
<evidence type="ECO:0000313" key="2">
    <source>
        <dbReference type="EMBL" id="QHT33979.1"/>
    </source>
</evidence>
<proteinExistence type="predicted"/>
<protein>
    <submittedName>
        <fullName evidence="2">Uncharacterized protein</fullName>
    </submittedName>
</protein>